<dbReference type="EMBL" id="JADCUA010000010">
    <property type="protein sequence ID" value="KAH9836562.1"/>
    <property type="molecule type" value="Genomic_DNA"/>
</dbReference>
<dbReference type="PANTHER" id="PTHR32419">
    <property type="entry name" value="GLUTATHIONYL-HYDROQUINONE REDUCTASE"/>
    <property type="match status" value="1"/>
</dbReference>
<comment type="caution">
    <text evidence="2">The sequence shown here is derived from an EMBL/GenBank/DDBJ whole genome shotgun (WGS) entry which is preliminary data.</text>
</comment>
<sequence length="152" mass="16929">MRKLKELEDFIDVSVICPHIGERGWPFVSVDVFPGANADPLRGAQHVKDLYLRAAPDYEGRFTVPILWDKQQNKSPSCASTQSTSATSSATSVRSVAATPPSIAGSASYYVPRPYATRRPPTTCRRSGSRHRLHSIRRVWHLRRRRRAAGGS</sequence>
<dbReference type="GeneID" id="71999545"/>
<accession>A0ABQ8KFK4</accession>
<protein>
    <submittedName>
        <fullName evidence="2">Uncharacterized protein</fullName>
    </submittedName>
</protein>
<dbReference type="Gene3D" id="3.40.30.10">
    <property type="entry name" value="Glutaredoxin"/>
    <property type="match status" value="1"/>
</dbReference>
<dbReference type="Proteomes" id="UP000814176">
    <property type="component" value="Unassembled WGS sequence"/>
</dbReference>
<dbReference type="PANTHER" id="PTHR32419:SF6">
    <property type="entry name" value="GLUTATHIONE S-TRANSFERASE OMEGA-LIKE 1-RELATED"/>
    <property type="match status" value="1"/>
</dbReference>
<evidence type="ECO:0000313" key="3">
    <source>
        <dbReference type="Proteomes" id="UP000814176"/>
    </source>
</evidence>
<name>A0ABQ8KFK4_9APHY</name>
<keyword evidence="3" id="KW-1185">Reference proteome</keyword>
<gene>
    <name evidence="2" type="ORF">C8Q71DRAFT_47900</name>
</gene>
<proteinExistence type="predicted"/>
<dbReference type="RefSeq" id="XP_047778800.1">
    <property type="nucleotide sequence ID" value="XM_047918813.1"/>
</dbReference>
<evidence type="ECO:0000313" key="2">
    <source>
        <dbReference type="EMBL" id="KAH9836562.1"/>
    </source>
</evidence>
<reference evidence="2 3" key="1">
    <citation type="journal article" date="2021" name="Environ. Microbiol.">
        <title>Gene family expansions and transcriptome signatures uncover fungal adaptations to wood decay.</title>
        <authorList>
            <person name="Hage H."/>
            <person name="Miyauchi S."/>
            <person name="Viragh M."/>
            <person name="Drula E."/>
            <person name="Min B."/>
            <person name="Chaduli D."/>
            <person name="Navarro D."/>
            <person name="Favel A."/>
            <person name="Norest M."/>
            <person name="Lesage-Meessen L."/>
            <person name="Balint B."/>
            <person name="Merenyi Z."/>
            <person name="de Eugenio L."/>
            <person name="Morin E."/>
            <person name="Martinez A.T."/>
            <person name="Baldrian P."/>
            <person name="Stursova M."/>
            <person name="Martinez M.J."/>
            <person name="Novotny C."/>
            <person name="Magnuson J.K."/>
            <person name="Spatafora J.W."/>
            <person name="Maurice S."/>
            <person name="Pangilinan J."/>
            <person name="Andreopoulos W."/>
            <person name="LaButti K."/>
            <person name="Hundley H."/>
            <person name="Na H."/>
            <person name="Kuo A."/>
            <person name="Barry K."/>
            <person name="Lipzen A."/>
            <person name="Henrissat B."/>
            <person name="Riley R."/>
            <person name="Ahrendt S."/>
            <person name="Nagy L.G."/>
            <person name="Grigoriev I.V."/>
            <person name="Martin F."/>
            <person name="Rosso M.N."/>
        </authorList>
    </citation>
    <scope>NUCLEOTIDE SEQUENCE [LARGE SCALE GENOMIC DNA]</scope>
    <source>
        <strain evidence="2 3">CIRM-BRFM 1785</strain>
    </source>
</reference>
<evidence type="ECO:0000256" key="1">
    <source>
        <dbReference type="SAM" id="MobiDB-lite"/>
    </source>
</evidence>
<dbReference type="InterPro" id="IPR016639">
    <property type="entry name" value="GST_Omega/GSH"/>
</dbReference>
<organism evidence="2 3">
    <name type="scientific">Rhodofomes roseus</name>
    <dbReference type="NCBI Taxonomy" id="34475"/>
    <lineage>
        <taxon>Eukaryota</taxon>
        <taxon>Fungi</taxon>
        <taxon>Dikarya</taxon>
        <taxon>Basidiomycota</taxon>
        <taxon>Agaricomycotina</taxon>
        <taxon>Agaricomycetes</taxon>
        <taxon>Polyporales</taxon>
        <taxon>Rhodofomes</taxon>
    </lineage>
</organism>
<feature type="compositionally biased region" description="Low complexity" evidence="1">
    <location>
        <begin position="75"/>
        <end position="99"/>
    </location>
</feature>
<feature type="region of interest" description="Disordered" evidence="1">
    <location>
        <begin position="72"/>
        <end position="106"/>
    </location>
</feature>